<dbReference type="InterPro" id="IPR007076">
    <property type="entry name" value="TfoX_N"/>
</dbReference>
<sequence length="114" mass="12175">MQMPKPTDSDKQFFRSLIPEAPGVEVKPMFGSLGAFVNGNMFAGLFGSSVGVKLAANDLAELARIEGAEPFGPAERPMGGYLSLPSSFTAEQATLWVNKAKAYVATLPHKQKKS</sequence>
<evidence type="ECO:0000259" key="1">
    <source>
        <dbReference type="Pfam" id="PF04993"/>
    </source>
</evidence>
<dbReference type="AlphaFoldDB" id="A0A1C4YFV3"/>
<gene>
    <name evidence="2" type="ORF">GA0074696_3346</name>
</gene>
<reference evidence="2 3" key="1">
    <citation type="submission" date="2016-06" db="EMBL/GenBank/DDBJ databases">
        <authorList>
            <person name="Kjaerup R.B."/>
            <person name="Dalgaard T.S."/>
            <person name="Juul-Madsen H.R."/>
        </authorList>
    </citation>
    <scope>NUCLEOTIDE SEQUENCE [LARGE SCALE GENOMIC DNA]</scope>
    <source>
        <strain evidence="2 3">DSM 43821</strain>
    </source>
</reference>
<accession>A0A1C4YFV3</accession>
<dbReference type="SUPFAM" id="SSF159894">
    <property type="entry name" value="YgaC/TfoX-N like"/>
    <property type="match status" value="1"/>
</dbReference>
<dbReference type="Proteomes" id="UP000198228">
    <property type="component" value="Chromosome I"/>
</dbReference>
<dbReference type="Pfam" id="PF04993">
    <property type="entry name" value="TfoX_N"/>
    <property type="match status" value="1"/>
</dbReference>
<feature type="domain" description="TfoX N-terminal" evidence="1">
    <location>
        <begin position="21"/>
        <end position="100"/>
    </location>
</feature>
<name>A0A1C4YFV3_9ACTN</name>
<evidence type="ECO:0000313" key="2">
    <source>
        <dbReference type="EMBL" id="SCF19594.1"/>
    </source>
</evidence>
<protein>
    <submittedName>
        <fullName evidence="2">TfoX N-terminal domain-containing protein</fullName>
    </submittedName>
</protein>
<evidence type="ECO:0000313" key="3">
    <source>
        <dbReference type="Proteomes" id="UP000198228"/>
    </source>
</evidence>
<organism evidence="2 3">
    <name type="scientific">Micromonospora purpureochromogenes</name>
    <dbReference type="NCBI Taxonomy" id="47872"/>
    <lineage>
        <taxon>Bacteria</taxon>
        <taxon>Bacillati</taxon>
        <taxon>Actinomycetota</taxon>
        <taxon>Actinomycetes</taxon>
        <taxon>Micromonosporales</taxon>
        <taxon>Micromonosporaceae</taxon>
        <taxon>Micromonospora</taxon>
    </lineage>
</organism>
<dbReference type="EMBL" id="LT607410">
    <property type="protein sequence ID" value="SCF19594.1"/>
    <property type="molecule type" value="Genomic_DNA"/>
</dbReference>
<dbReference type="Gene3D" id="3.30.1460.30">
    <property type="entry name" value="YgaC/TfoX-N like chaperone"/>
    <property type="match status" value="1"/>
</dbReference>
<proteinExistence type="predicted"/>